<sequence length="55" mass="6018">MRKRRCRGAGPVLPYGTGSGRGIRGRAGVRAAARCAFGGYGLIRPGLYRSRRLRR</sequence>
<keyword evidence="2" id="KW-1185">Reference proteome</keyword>
<dbReference type="PATRIC" id="fig|1348663.4.peg.1980"/>
<accession>A0A066Z7W2</accession>
<name>A0A066Z7W2_9ACTN</name>
<protein>
    <submittedName>
        <fullName evidence="1">Uncharacterized protein</fullName>
    </submittedName>
</protein>
<evidence type="ECO:0000313" key="2">
    <source>
        <dbReference type="Proteomes" id="UP000027178"/>
    </source>
</evidence>
<organism evidence="1 2">
    <name type="scientific">Kitasatospora cheerisanensis KCTC 2395</name>
    <dbReference type="NCBI Taxonomy" id="1348663"/>
    <lineage>
        <taxon>Bacteria</taxon>
        <taxon>Bacillati</taxon>
        <taxon>Actinomycetota</taxon>
        <taxon>Actinomycetes</taxon>
        <taxon>Kitasatosporales</taxon>
        <taxon>Streptomycetaceae</taxon>
        <taxon>Kitasatospora</taxon>
    </lineage>
</organism>
<proteinExistence type="predicted"/>
<dbReference type="HOGENOM" id="CLU_3026250_0_0_11"/>
<comment type="caution">
    <text evidence="1">The sequence shown here is derived from an EMBL/GenBank/DDBJ whole genome shotgun (WGS) entry which is preliminary data.</text>
</comment>
<gene>
    <name evidence="1" type="ORF">KCH_20520</name>
</gene>
<evidence type="ECO:0000313" key="1">
    <source>
        <dbReference type="EMBL" id="KDN86235.1"/>
    </source>
</evidence>
<dbReference type="EMBL" id="JNBY01000073">
    <property type="protein sequence ID" value="KDN86235.1"/>
    <property type="molecule type" value="Genomic_DNA"/>
</dbReference>
<dbReference type="Proteomes" id="UP000027178">
    <property type="component" value="Unassembled WGS sequence"/>
</dbReference>
<dbReference type="AlphaFoldDB" id="A0A066Z7W2"/>
<reference evidence="1 2" key="1">
    <citation type="submission" date="2014-05" db="EMBL/GenBank/DDBJ databases">
        <title>Draft Genome Sequence of Kitasatospora cheerisanensis KCTC 2395.</title>
        <authorList>
            <person name="Nam D.H."/>
        </authorList>
    </citation>
    <scope>NUCLEOTIDE SEQUENCE [LARGE SCALE GENOMIC DNA]</scope>
    <source>
        <strain evidence="1 2">KCTC 2395</strain>
    </source>
</reference>